<feature type="domain" description="Protein kinase" evidence="2">
    <location>
        <begin position="375"/>
        <end position="732"/>
    </location>
</feature>
<dbReference type="AlphaFoldDB" id="A0A150G946"/>
<dbReference type="InterPro" id="IPR000719">
    <property type="entry name" value="Prot_kinase_dom"/>
</dbReference>
<name>A0A150G946_GONPE</name>
<dbReference type="SUPFAM" id="SSF56112">
    <property type="entry name" value="Protein kinase-like (PK-like)"/>
    <property type="match status" value="1"/>
</dbReference>
<dbReference type="InterPro" id="IPR011009">
    <property type="entry name" value="Kinase-like_dom_sf"/>
</dbReference>
<dbReference type="InterPro" id="IPR008271">
    <property type="entry name" value="Ser/Thr_kinase_AS"/>
</dbReference>
<gene>
    <name evidence="3" type="ORF">GPECTOR_44g44</name>
</gene>
<feature type="region of interest" description="Disordered" evidence="1">
    <location>
        <begin position="1033"/>
        <end position="1077"/>
    </location>
</feature>
<evidence type="ECO:0000256" key="1">
    <source>
        <dbReference type="SAM" id="MobiDB-lite"/>
    </source>
</evidence>
<feature type="region of interest" description="Disordered" evidence="1">
    <location>
        <begin position="600"/>
        <end position="630"/>
    </location>
</feature>
<dbReference type="Proteomes" id="UP000075714">
    <property type="component" value="Unassembled WGS sequence"/>
</dbReference>
<dbReference type="GO" id="GO:0004674">
    <property type="term" value="F:protein serine/threonine kinase activity"/>
    <property type="evidence" value="ECO:0007669"/>
    <property type="project" value="TreeGrafter"/>
</dbReference>
<dbReference type="Gene3D" id="1.10.510.10">
    <property type="entry name" value="Transferase(Phosphotransferase) domain 1"/>
    <property type="match status" value="1"/>
</dbReference>
<feature type="region of interest" description="Disordered" evidence="1">
    <location>
        <begin position="111"/>
        <end position="187"/>
    </location>
</feature>
<dbReference type="PROSITE" id="PS00108">
    <property type="entry name" value="PROTEIN_KINASE_ST"/>
    <property type="match status" value="1"/>
</dbReference>
<dbReference type="PROSITE" id="PS50011">
    <property type="entry name" value="PROTEIN_KINASE_DOM"/>
    <property type="match status" value="1"/>
</dbReference>
<dbReference type="GO" id="GO:0005524">
    <property type="term" value="F:ATP binding"/>
    <property type="evidence" value="ECO:0007669"/>
    <property type="project" value="InterPro"/>
</dbReference>
<evidence type="ECO:0000313" key="3">
    <source>
        <dbReference type="EMBL" id="KXZ46367.1"/>
    </source>
</evidence>
<proteinExistence type="predicted"/>
<feature type="compositionally biased region" description="Low complexity" evidence="1">
    <location>
        <begin position="741"/>
        <end position="769"/>
    </location>
</feature>
<dbReference type="Pfam" id="PF07714">
    <property type="entry name" value="PK_Tyr_Ser-Thr"/>
    <property type="match status" value="1"/>
</dbReference>
<keyword evidence="4" id="KW-1185">Reference proteome</keyword>
<dbReference type="SMART" id="SM00220">
    <property type="entry name" value="S_TKc"/>
    <property type="match status" value="1"/>
</dbReference>
<evidence type="ECO:0000259" key="2">
    <source>
        <dbReference type="PROSITE" id="PS50011"/>
    </source>
</evidence>
<dbReference type="InterPro" id="IPR001245">
    <property type="entry name" value="Ser-Thr/Tyr_kinase_cat_dom"/>
</dbReference>
<feature type="region of interest" description="Disordered" evidence="1">
    <location>
        <begin position="834"/>
        <end position="856"/>
    </location>
</feature>
<organism evidence="3 4">
    <name type="scientific">Gonium pectorale</name>
    <name type="common">Green alga</name>
    <dbReference type="NCBI Taxonomy" id="33097"/>
    <lineage>
        <taxon>Eukaryota</taxon>
        <taxon>Viridiplantae</taxon>
        <taxon>Chlorophyta</taxon>
        <taxon>core chlorophytes</taxon>
        <taxon>Chlorophyceae</taxon>
        <taxon>CS clade</taxon>
        <taxon>Chlamydomonadales</taxon>
        <taxon>Volvocaceae</taxon>
        <taxon>Gonium</taxon>
    </lineage>
</organism>
<dbReference type="PANTHER" id="PTHR44329">
    <property type="entry name" value="SERINE/THREONINE-PROTEIN KINASE TNNI3K-RELATED"/>
    <property type="match status" value="1"/>
</dbReference>
<accession>A0A150G946</accession>
<feature type="compositionally biased region" description="Gly residues" evidence="1">
    <location>
        <begin position="248"/>
        <end position="270"/>
    </location>
</feature>
<feature type="region of interest" description="Disordered" evidence="1">
    <location>
        <begin position="220"/>
        <end position="317"/>
    </location>
</feature>
<comment type="caution">
    <text evidence="3">The sequence shown here is derived from an EMBL/GenBank/DDBJ whole genome shotgun (WGS) entry which is preliminary data.</text>
</comment>
<feature type="compositionally biased region" description="Low complexity" evidence="1">
    <location>
        <begin position="834"/>
        <end position="848"/>
    </location>
</feature>
<feature type="compositionally biased region" description="Low complexity" evidence="1">
    <location>
        <begin position="1046"/>
        <end position="1061"/>
    </location>
</feature>
<evidence type="ECO:0000313" key="4">
    <source>
        <dbReference type="Proteomes" id="UP000075714"/>
    </source>
</evidence>
<dbReference type="PANTHER" id="PTHR44329:SF289">
    <property type="entry name" value="SERINE_THREONINE-PROTEIN KINASE VIK"/>
    <property type="match status" value="1"/>
</dbReference>
<feature type="compositionally biased region" description="Gly residues" evidence="1">
    <location>
        <begin position="290"/>
        <end position="299"/>
    </location>
</feature>
<feature type="compositionally biased region" description="Low complexity" evidence="1">
    <location>
        <begin position="225"/>
        <end position="247"/>
    </location>
</feature>
<dbReference type="InterPro" id="IPR051681">
    <property type="entry name" value="Ser/Thr_Kinases-Pseudokinases"/>
</dbReference>
<dbReference type="EMBL" id="LSYV01000045">
    <property type="protein sequence ID" value="KXZ46367.1"/>
    <property type="molecule type" value="Genomic_DNA"/>
</dbReference>
<feature type="region of interest" description="Disordered" evidence="1">
    <location>
        <begin position="882"/>
        <end position="902"/>
    </location>
</feature>
<protein>
    <recommendedName>
        <fullName evidence="2">Protein kinase domain-containing protein</fullName>
    </recommendedName>
</protein>
<sequence>MREALLTRVASHPHMVQCFAAFSGFLTEADLAPRPPVDCRAGIGAPGSAGGVLGGGNGGGSGGSGLGDASTGASIGVIIGDADADDGVGGARPMRSATATTAAAALPSEQPLSLWSPPMADSPPARGRSAFRPGPRIGPPVADVTARLPDRTIGAPAPAIQGEDPHLAADPDFAPRPSPYPGGLVHNLDRRQQRPLSPAPRLAPHVPHEQPLLRLQAVLAQATASSPHSQRSSQSHSQAVNPASAAGSGIGSGGGGSGAGSAAAAGGGGMPSFRRRSPGVLWTRAPAHGGPPGGGGEASPGGLLDAESGAAPTLRGGLAASPLHLPAACEDPGSEGTTYDAGGLLNAAANSSRRYPFQLYGSVNGGGGVGGGGANSGGSALGVGFDRDRRRGSLINGGAGSTMRAHSRTTLTLSDLMGSVALDEQRAPFATSELWEVLVAAGAQPGRHCTIVIMEMCDQGTLQQAIQRRCFCAVRTSSFSAAAGSAVGGAVGSTTAAVSTISVTVSTSGVVLPAGPGPGPAPSAAAGLLALLRTALEVAQGMCHLHSLDIVHGDLKPNNVLLQSNTVSLSRPTSMGHPWEQDLRGYSAKVADFGLAALQRGSPSTTRRPESLLLQQQQQQPLTEPEAGPERRWGSLAYMAPEVPEKGPSKKSDVWSYGMLLYAMCCGKAPYHSYSHLRPTQLLMGIVEGSLTLEWPEDTYRLLRRLAEACCSRDPAARPPFSRIVPALQRLLRHVAKHPESSGAARSGPSSSLPLVRSTGTTLSGTATCTDDEEGTGTATWSQLAPGLLTQQQTVSGEASPSPLMLFARCLVLPPGGGGGGAAAYTPPAAAADAELRHSTASPGARAAAGGGGGSASSGLMAAGAAGAFAGDASSAVTGAGPDTAPVPVATHPPLATPGAPHVPQSAAVVTTVAAAAAAAAAAARAKVTAPPVAVATAASAAVRRSPSGQLAGWGPCNVDLSSTCGTATDCSIPADGSSYTYNYMNGQTSPTVDCVQATHASPASSAPLTQGLSPQATQAVVVAEADGAAVRTVSPTSQEGLMSMGGQASLPAAGPAAAQGPTPPAGLPPAPRPGTR</sequence>
<dbReference type="OrthoDB" id="1405469at2759"/>
<feature type="compositionally biased region" description="Pro residues" evidence="1">
    <location>
        <begin position="1062"/>
        <end position="1077"/>
    </location>
</feature>
<feature type="region of interest" description="Disordered" evidence="1">
    <location>
        <begin position="736"/>
        <end position="779"/>
    </location>
</feature>
<dbReference type="STRING" id="33097.A0A150G946"/>
<reference evidence="4" key="1">
    <citation type="journal article" date="2016" name="Nat. Commun.">
        <title>The Gonium pectorale genome demonstrates co-option of cell cycle regulation during the evolution of multicellularity.</title>
        <authorList>
            <person name="Hanschen E.R."/>
            <person name="Marriage T.N."/>
            <person name="Ferris P.J."/>
            <person name="Hamaji T."/>
            <person name="Toyoda A."/>
            <person name="Fujiyama A."/>
            <person name="Neme R."/>
            <person name="Noguchi H."/>
            <person name="Minakuchi Y."/>
            <person name="Suzuki M."/>
            <person name="Kawai-Toyooka H."/>
            <person name="Smith D.R."/>
            <person name="Sparks H."/>
            <person name="Anderson J."/>
            <person name="Bakaric R."/>
            <person name="Luria V."/>
            <person name="Karger A."/>
            <person name="Kirschner M.W."/>
            <person name="Durand P.M."/>
            <person name="Michod R.E."/>
            <person name="Nozaki H."/>
            <person name="Olson B.J."/>
        </authorList>
    </citation>
    <scope>NUCLEOTIDE SEQUENCE [LARGE SCALE GENOMIC DNA]</scope>
    <source>
        <strain evidence="4">NIES-2863</strain>
    </source>
</reference>